<dbReference type="SUPFAM" id="SSF53649">
    <property type="entry name" value="Alkaline phosphatase-like"/>
    <property type="match status" value="1"/>
</dbReference>
<evidence type="ECO:0000259" key="1">
    <source>
        <dbReference type="Pfam" id="PF00884"/>
    </source>
</evidence>
<dbReference type="InterPro" id="IPR017850">
    <property type="entry name" value="Alkaline_phosphatase_core_sf"/>
</dbReference>
<comment type="caution">
    <text evidence="2">The sequence shown here is derived from an EMBL/GenBank/DDBJ whole genome shotgun (WGS) entry which is preliminary data.</text>
</comment>
<evidence type="ECO:0000313" key="3">
    <source>
        <dbReference type="Proteomes" id="UP001228376"/>
    </source>
</evidence>
<protein>
    <submittedName>
        <fullName evidence="2">Sulfatase-like hydrolase/transferase</fullName>
    </submittedName>
</protein>
<gene>
    <name evidence="2" type="ORF">P5G51_003650</name>
</gene>
<proteinExistence type="predicted"/>
<name>A0ABU5CF40_9BACI</name>
<sequence>MVVTPYSDFYADSKNHHTVLDFYDKNKIAIHPYTAHLYNRKTVYDAIGFDAFHYLNHGIRHTDKLGNHTRVSDEALNKDILDAANTDDVGLIHILSMQNHSPYNRNIPGMDYKPQINFEVYPKKMQKGLFNYLQGIHASDKAIADLVHALDQSDKEVNLLFYGDHFPSVFRGMEHQFKGDKLHQTPWFIYMNKDRSQKGIQLEGMSPAFFVPVLLKEGNYYVSPFQGLMDTLLTKGVKRIGNNYIVTKDGKLNDSEISKDLLAIVDDYRMVEYDALFGHNWLADDFYTKTIR</sequence>
<dbReference type="Pfam" id="PF00884">
    <property type="entry name" value="Sulfatase"/>
    <property type="match status" value="1"/>
</dbReference>
<dbReference type="Gene3D" id="3.40.720.10">
    <property type="entry name" value="Alkaline Phosphatase, subunit A"/>
    <property type="match status" value="1"/>
</dbReference>
<dbReference type="EMBL" id="JAROCA020000001">
    <property type="protein sequence ID" value="MDY0404621.1"/>
    <property type="molecule type" value="Genomic_DNA"/>
</dbReference>
<dbReference type="Proteomes" id="UP001228376">
    <property type="component" value="Unassembled WGS sequence"/>
</dbReference>
<accession>A0ABU5CF40</accession>
<reference evidence="2 3" key="1">
    <citation type="submission" date="2023-10" db="EMBL/GenBank/DDBJ databases">
        <title>179-bfca-hs.</title>
        <authorList>
            <person name="Miliotis G."/>
            <person name="Sengupta P."/>
            <person name="Hameed A."/>
            <person name="Chuvochina M."/>
            <person name="Mcdonagh F."/>
            <person name="Simpson A.C."/>
            <person name="Singh N.K."/>
            <person name="Rekha P.D."/>
            <person name="Raman K."/>
            <person name="Hugenholtz P."/>
            <person name="Venkateswaran K."/>
        </authorList>
    </citation>
    <scope>NUCLEOTIDE SEQUENCE [LARGE SCALE GENOMIC DNA]</scope>
    <source>
        <strain evidence="2 3">179-BFC-A-HS</strain>
    </source>
</reference>
<feature type="domain" description="Sulfatase N-terminal" evidence="1">
    <location>
        <begin position="26"/>
        <end position="215"/>
    </location>
</feature>
<evidence type="ECO:0000313" key="2">
    <source>
        <dbReference type="EMBL" id="MDY0404621.1"/>
    </source>
</evidence>
<dbReference type="InterPro" id="IPR000917">
    <property type="entry name" value="Sulfatase_N"/>
</dbReference>
<organism evidence="2 3">
    <name type="scientific">Tigheibacillus jepli</name>
    <dbReference type="NCBI Taxonomy" id="3035914"/>
    <lineage>
        <taxon>Bacteria</taxon>
        <taxon>Bacillati</taxon>
        <taxon>Bacillota</taxon>
        <taxon>Bacilli</taxon>
        <taxon>Bacillales</taxon>
        <taxon>Bacillaceae</taxon>
        <taxon>Tigheibacillus</taxon>
    </lineage>
</organism>
<keyword evidence="3" id="KW-1185">Reference proteome</keyword>